<proteinExistence type="inferred from homology"/>
<keyword evidence="5 7" id="KW-0411">Iron-sulfur</keyword>
<dbReference type="CDD" id="cd02037">
    <property type="entry name" value="Mrp_NBP35"/>
    <property type="match status" value="1"/>
</dbReference>
<dbReference type="InterPro" id="IPR027417">
    <property type="entry name" value="P-loop_NTPase"/>
</dbReference>
<dbReference type="SUPFAM" id="SSF52540">
    <property type="entry name" value="P-loop containing nucleoside triphosphate hydrolases"/>
    <property type="match status" value="1"/>
</dbReference>
<dbReference type="GO" id="GO:0005524">
    <property type="term" value="F:ATP binding"/>
    <property type="evidence" value="ECO:0007669"/>
    <property type="project" value="UniProtKB-UniRule"/>
</dbReference>
<evidence type="ECO:0000313" key="9">
    <source>
        <dbReference type="Proteomes" id="UP000275281"/>
    </source>
</evidence>
<evidence type="ECO:0000256" key="2">
    <source>
        <dbReference type="ARBA" id="ARBA00022741"/>
    </source>
</evidence>
<dbReference type="InterPro" id="IPR000808">
    <property type="entry name" value="Mrp-like_CS"/>
</dbReference>
<dbReference type="PROSITE" id="PS01215">
    <property type="entry name" value="MRP"/>
    <property type="match status" value="1"/>
</dbReference>
<dbReference type="GO" id="GO:0016226">
    <property type="term" value="P:iron-sulfur cluster assembly"/>
    <property type="evidence" value="ECO:0007669"/>
    <property type="project" value="InterPro"/>
</dbReference>
<comment type="subunit">
    <text evidence="7">Homodimer.</text>
</comment>
<evidence type="ECO:0000256" key="1">
    <source>
        <dbReference type="ARBA" id="ARBA00022723"/>
    </source>
</evidence>
<keyword evidence="2 7" id="KW-0547">Nucleotide-binding</keyword>
<dbReference type="OrthoDB" id="9809679at2"/>
<comment type="caution">
    <text evidence="8">The sequence shown here is derived from an EMBL/GenBank/DDBJ whole genome shotgun (WGS) entry which is preliminary data.</text>
</comment>
<evidence type="ECO:0000256" key="5">
    <source>
        <dbReference type="ARBA" id="ARBA00023014"/>
    </source>
</evidence>
<keyword evidence="3 7" id="KW-0067">ATP-binding</keyword>
<dbReference type="EMBL" id="RPOK01000006">
    <property type="protein sequence ID" value="RPJ65143.1"/>
    <property type="molecule type" value="Genomic_DNA"/>
</dbReference>
<keyword evidence="9" id="KW-1185">Reference proteome</keyword>
<dbReference type="Proteomes" id="UP000275281">
    <property type="component" value="Unassembled WGS sequence"/>
</dbReference>
<dbReference type="GO" id="GO:0016887">
    <property type="term" value="F:ATP hydrolysis activity"/>
    <property type="evidence" value="ECO:0007669"/>
    <property type="project" value="UniProtKB-UniRule"/>
</dbReference>
<dbReference type="RefSeq" id="WP_124029271.1">
    <property type="nucleotide sequence ID" value="NZ_JBHRSN010000013.1"/>
</dbReference>
<protein>
    <recommendedName>
        <fullName evidence="7">Iron-sulfur cluster carrier protein</fullName>
    </recommendedName>
</protein>
<keyword evidence="1 7" id="KW-0479">Metal-binding</keyword>
<reference evidence="8 9" key="1">
    <citation type="submission" date="2018-11" db="EMBL/GenBank/DDBJ databases">
        <authorList>
            <person name="Ye M.-Q."/>
            <person name="Du Z.-J."/>
        </authorList>
    </citation>
    <scope>NUCLEOTIDE SEQUENCE [LARGE SCALE GENOMIC DNA]</scope>
    <source>
        <strain evidence="8 9">U0105</strain>
    </source>
</reference>
<dbReference type="GO" id="GO:0140663">
    <property type="term" value="F:ATP-dependent FeS chaperone activity"/>
    <property type="evidence" value="ECO:0007669"/>
    <property type="project" value="InterPro"/>
</dbReference>
<dbReference type="HAMAP" id="MF_02040">
    <property type="entry name" value="Mrp_NBP35"/>
    <property type="match status" value="1"/>
</dbReference>
<dbReference type="InterPro" id="IPR044304">
    <property type="entry name" value="NUBPL-like"/>
</dbReference>
<evidence type="ECO:0000256" key="3">
    <source>
        <dbReference type="ARBA" id="ARBA00022840"/>
    </source>
</evidence>
<dbReference type="InterPro" id="IPR019591">
    <property type="entry name" value="Mrp/NBP35_ATP-bd"/>
</dbReference>
<evidence type="ECO:0000256" key="4">
    <source>
        <dbReference type="ARBA" id="ARBA00023004"/>
    </source>
</evidence>
<keyword evidence="7" id="KW-0378">Hydrolase</keyword>
<dbReference type="GO" id="GO:0005829">
    <property type="term" value="C:cytosol"/>
    <property type="evidence" value="ECO:0007669"/>
    <property type="project" value="TreeGrafter"/>
</dbReference>
<dbReference type="GO" id="GO:0046872">
    <property type="term" value="F:metal ion binding"/>
    <property type="evidence" value="ECO:0007669"/>
    <property type="project" value="UniProtKB-KW"/>
</dbReference>
<dbReference type="Gene3D" id="3.40.50.300">
    <property type="entry name" value="P-loop containing nucleotide triphosphate hydrolases"/>
    <property type="match status" value="1"/>
</dbReference>
<dbReference type="FunFam" id="3.40.50.300:FF:000418">
    <property type="entry name" value="Iron-sulfur cluster carrier protein"/>
    <property type="match status" value="1"/>
</dbReference>
<dbReference type="PANTHER" id="PTHR42961">
    <property type="entry name" value="IRON-SULFUR PROTEIN NUBPL"/>
    <property type="match status" value="1"/>
</dbReference>
<comment type="function">
    <text evidence="7">Binds and transfers iron-sulfur (Fe-S) clusters to target apoproteins. Can hydrolyze ATP.</text>
</comment>
<dbReference type="InterPro" id="IPR033756">
    <property type="entry name" value="YlxH/NBP35"/>
</dbReference>
<feature type="binding site" evidence="7">
    <location>
        <begin position="107"/>
        <end position="114"/>
    </location>
    <ligand>
        <name>ATP</name>
        <dbReference type="ChEBI" id="CHEBI:30616"/>
    </ligand>
</feature>
<dbReference type="GO" id="GO:0051539">
    <property type="term" value="F:4 iron, 4 sulfur cluster binding"/>
    <property type="evidence" value="ECO:0007669"/>
    <property type="project" value="TreeGrafter"/>
</dbReference>
<evidence type="ECO:0000256" key="6">
    <source>
        <dbReference type="ARBA" id="ARBA00024036"/>
    </source>
</evidence>
<dbReference type="NCBIfam" id="NF008669">
    <property type="entry name" value="PRK11670.1"/>
    <property type="match status" value="1"/>
</dbReference>
<organism evidence="8 9">
    <name type="scientific">Alteromonas sediminis</name>
    <dbReference type="NCBI Taxonomy" id="2259342"/>
    <lineage>
        <taxon>Bacteria</taxon>
        <taxon>Pseudomonadati</taxon>
        <taxon>Pseudomonadota</taxon>
        <taxon>Gammaproteobacteria</taxon>
        <taxon>Alteromonadales</taxon>
        <taxon>Alteromonadaceae</taxon>
        <taxon>Alteromonas/Salinimonas group</taxon>
        <taxon>Alteromonas</taxon>
    </lineage>
</organism>
<comment type="similarity">
    <text evidence="6 7">Belongs to the Mrp/NBP35 ATP-binding proteins family.</text>
</comment>
<dbReference type="Pfam" id="PF10609">
    <property type="entry name" value="ParA"/>
    <property type="match status" value="1"/>
</dbReference>
<name>A0A3N5XXH1_9ALTE</name>
<dbReference type="AlphaFoldDB" id="A0A3N5XXH1"/>
<sequence>MFFKSSRNKKALRVLLDSYAQDIAAHFSLAKESVPAEWFHLDAKVLTVTLPFACQSQHDELTRIILQNAHAKEQGIDKVQINTQIPSFATHKDAVINIKNIVAVSSGKGGVGKSATAVNLAYALLQEGARVGILDADIYGPSIPTMLGNKTASPASSDNKTMTPISAHGIVANSIGYLVPEEDAAVWRGPVASKALLQLLNETRWPVLDYLIVDMPPGTGDVQLTMAQQVPLTAAIVVTTPQDLALADAQKGIAMFDKVDVPVVGLVENMSAYVCDNCGHVAHIFSKLGGSRLAERYALPLLGSLPLSLSIREYADAGTPLLLKADKSDAEKQIAQMYQAVAIQMGAQLSAGLELRAEQSSHLKGDPIAIQIE</sequence>
<accession>A0A3N5XXH1</accession>
<evidence type="ECO:0000313" key="8">
    <source>
        <dbReference type="EMBL" id="RPJ65143.1"/>
    </source>
</evidence>
<dbReference type="PANTHER" id="PTHR42961:SF2">
    <property type="entry name" value="IRON-SULFUR PROTEIN NUBPL"/>
    <property type="match status" value="1"/>
</dbReference>
<keyword evidence="4 7" id="KW-0408">Iron</keyword>
<gene>
    <name evidence="8" type="primary">apbC</name>
    <name evidence="8" type="ORF">DRW07_17705</name>
</gene>
<evidence type="ECO:0000256" key="7">
    <source>
        <dbReference type="HAMAP-Rule" id="MF_02040"/>
    </source>
</evidence>